<dbReference type="Proteomes" id="UP000741013">
    <property type="component" value="Unassembled WGS sequence"/>
</dbReference>
<name>A0ABS4Q3T3_9PSEU</name>
<evidence type="ECO:0000313" key="2">
    <source>
        <dbReference type="Proteomes" id="UP000741013"/>
    </source>
</evidence>
<dbReference type="EMBL" id="JAGGMS010000001">
    <property type="protein sequence ID" value="MBP2186345.1"/>
    <property type="molecule type" value="Genomic_DNA"/>
</dbReference>
<evidence type="ECO:0000313" key="1">
    <source>
        <dbReference type="EMBL" id="MBP2186345.1"/>
    </source>
</evidence>
<comment type="caution">
    <text evidence="1">The sequence shown here is derived from an EMBL/GenBank/DDBJ whole genome shotgun (WGS) entry which is preliminary data.</text>
</comment>
<gene>
    <name evidence="1" type="ORF">JOM49_007871</name>
</gene>
<protein>
    <submittedName>
        <fullName evidence="1">Uncharacterized protein</fullName>
    </submittedName>
</protein>
<organism evidence="1 2">
    <name type="scientific">Amycolatopsis magusensis</name>
    <dbReference type="NCBI Taxonomy" id="882444"/>
    <lineage>
        <taxon>Bacteria</taxon>
        <taxon>Bacillati</taxon>
        <taxon>Actinomycetota</taxon>
        <taxon>Actinomycetes</taxon>
        <taxon>Pseudonocardiales</taxon>
        <taxon>Pseudonocardiaceae</taxon>
        <taxon>Amycolatopsis</taxon>
    </lineage>
</organism>
<proteinExistence type="predicted"/>
<accession>A0ABS4Q3T3</accession>
<dbReference type="RefSeq" id="WP_209669353.1">
    <property type="nucleotide sequence ID" value="NZ_JAGGMS010000001.1"/>
</dbReference>
<keyword evidence="2" id="KW-1185">Reference proteome</keyword>
<sequence>MAATRTAVGQALLIGLAAIAVAVAKLAFAEPGGGGLVWRVVTGLAQGAALC</sequence>
<reference evidence="1 2" key="1">
    <citation type="submission" date="2021-03" db="EMBL/GenBank/DDBJ databases">
        <title>Sequencing the genomes of 1000 actinobacteria strains.</title>
        <authorList>
            <person name="Klenk H.-P."/>
        </authorList>
    </citation>
    <scope>NUCLEOTIDE SEQUENCE [LARGE SCALE GENOMIC DNA]</scope>
    <source>
        <strain evidence="1 2">DSM 45510</strain>
    </source>
</reference>